<organism evidence="1 2">
    <name type="scientific">Scleroderma citrinum Foug A</name>
    <dbReference type="NCBI Taxonomy" id="1036808"/>
    <lineage>
        <taxon>Eukaryota</taxon>
        <taxon>Fungi</taxon>
        <taxon>Dikarya</taxon>
        <taxon>Basidiomycota</taxon>
        <taxon>Agaricomycotina</taxon>
        <taxon>Agaricomycetes</taxon>
        <taxon>Agaricomycetidae</taxon>
        <taxon>Boletales</taxon>
        <taxon>Sclerodermatineae</taxon>
        <taxon>Sclerodermataceae</taxon>
        <taxon>Scleroderma</taxon>
    </lineage>
</organism>
<gene>
    <name evidence="1" type="ORF">SCLCIDRAFT_756431</name>
</gene>
<reference evidence="1 2" key="1">
    <citation type="submission" date="2014-04" db="EMBL/GenBank/DDBJ databases">
        <authorList>
            <consortium name="DOE Joint Genome Institute"/>
            <person name="Kuo A."/>
            <person name="Kohler A."/>
            <person name="Nagy L.G."/>
            <person name="Floudas D."/>
            <person name="Copeland A."/>
            <person name="Barry K.W."/>
            <person name="Cichocki N."/>
            <person name="Veneault-Fourrey C."/>
            <person name="LaButti K."/>
            <person name="Lindquist E.A."/>
            <person name="Lipzen A."/>
            <person name="Lundell T."/>
            <person name="Morin E."/>
            <person name="Murat C."/>
            <person name="Sun H."/>
            <person name="Tunlid A."/>
            <person name="Henrissat B."/>
            <person name="Grigoriev I.V."/>
            <person name="Hibbett D.S."/>
            <person name="Martin F."/>
            <person name="Nordberg H.P."/>
            <person name="Cantor M.N."/>
            <person name="Hua S.X."/>
        </authorList>
    </citation>
    <scope>NUCLEOTIDE SEQUENCE [LARGE SCALE GENOMIC DNA]</scope>
    <source>
        <strain evidence="1 2">Foug A</strain>
    </source>
</reference>
<sequence>MCDGARVYMGARGARQGVDDPNGLEVHGIALNENTVRHAERCKKKKHLRNGHCHCGTSMMTIMSTHHDTLQNHDEFKTTTMVTCSLKTYGNDTIRLQHATP</sequence>
<reference evidence="2" key="2">
    <citation type="submission" date="2015-01" db="EMBL/GenBank/DDBJ databases">
        <title>Evolutionary Origins and Diversification of the Mycorrhizal Mutualists.</title>
        <authorList>
            <consortium name="DOE Joint Genome Institute"/>
            <consortium name="Mycorrhizal Genomics Consortium"/>
            <person name="Kohler A."/>
            <person name="Kuo A."/>
            <person name="Nagy L.G."/>
            <person name="Floudas D."/>
            <person name="Copeland A."/>
            <person name="Barry K.W."/>
            <person name="Cichocki N."/>
            <person name="Veneault-Fourrey C."/>
            <person name="LaButti K."/>
            <person name="Lindquist E.A."/>
            <person name="Lipzen A."/>
            <person name="Lundell T."/>
            <person name="Morin E."/>
            <person name="Murat C."/>
            <person name="Riley R."/>
            <person name="Ohm R."/>
            <person name="Sun H."/>
            <person name="Tunlid A."/>
            <person name="Henrissat B."/>
            <person name="Grigoriev I.V."/>
            <person name="Hibbett D.S."/>
            <person name="Martin F."/>
        </authorList>
    </citation>
    <scope>NUCLEOTIDE SEQUENCE [LARGE SCALE GENOMIC DNA]</scope>
    <source>
        <strain evidence="2">Foug A</strain>
    </source>
</reference>
<proteinExistence type="predicted"/>
<evidence type="ECO:0000313" key="2">
    <source>
        <dbReference type="Proteomes" id="UP000053989"/>
    </source>
</evidence>
<evidence type="ECO:0000313" key="1">
    <source>
        <dbReference type="EMBL" id="KIM63373.1"/>
    </source>
</evidence>
<dbReference type="HOGENOM" id="CLU_2293345_0_0_1"/>
<accession>A0A0C2ZP76</accession>
<dbReference type="AlphaFoldDB" id="A0A0C2ZP76"/>
<name>A0A0C2ZP76_9AGAM</name>
<dbReference type="Proteomes" id="UP000053989">
    <property type="component" value="Unassembled WGS sequence"/>
</dbReference>
<dbReference type="EMBL" id="KN822035">
    <property type="protein sequence ID" value="KIM63373.1"/>
    <property type="molecule type" value="Genomic_DNA"/>
</dbReference>
<protein>
    <submittedName>
        <fullName evidence="1">Uncharacterized protein</fullName>
    </submittedName>
</protein>
<keyword evidence="2" id="KW-1185">Reference proteome</keyword>
<dbReference type="InParanoid" id="A0A0C2ZP76"/>